<accession>A0AB38YG55</accession>
<sequence length="980" mass="113177">MNESSASSDEQPVANPDFTRLDAATVHAARERFAAIQQGRMERVRQVLQPQQQTCLSMLPLLLHLNSSLLPGFISMDVPAGVLGYTPSENTLKVTEQFARQFRFSSSMVDREREIVSVFLMGSPGSVAHNVRSDLDIWICHRPAMNPERLARLVEKTQVLERWAKGFNLEVHFFLMDAARFSGGERETLTGEYCGSTQHYLLLDEFYRTGVHLAGAIPVWWFVPPELENDYDNTVRRLFDNALLRRDEVVDFGKIDRMPQEEYVGAAMWQLYKGIDSPWKSLLKLLLLEAYAHEPKQNPSMLCHNFKQLIYDNQLDLNDLDPYVMMYRRIERLLCQKEQKQRLELLRKCLYLKSGVALSKPLNKGRANWRRALMEKLTLEWAWSGSDLAVLDDRDSWGIQRALEARNEIMREFTQSYRNLTRFAQQHGGQSIMSRGDMRVLGRKLHTTFERKPGKIDILNEQIAPNLSQEKVTLHQLPSRERGTYLWAAYVDLLMTDLKKYPPPLKHARGFMEVLLWSHLNGLLTGHLHVPVYTQRSNLSDFEVKELMSSLKQWLPFPLPAPPATTFQEPSRTQKVMVYVNVGVDPMAKLSKRGLQKISSRIDSLDYSALGENLVRTLDVVTVSTWHEVVCTRYDSADSLIQFLQAFFSQLYRQSDTLPEIDVQSFCASRAAATMKRVKELLQDMIRVFFQSENSEHTRYLIRIEQTFYLCQFHQGRFYAQPAPTVRHLYPLLAQEQTEFSPLVLDANAMLRHSGLKLILESAKPGQIVVCYQSEKSHLSYWILDENATLFQARVVNNGVSNLLNHLYRFLRSVELQQMAQDEAESILDLDLLARRRINFYEVRLSRNNKPAHLSHWPGGEDDELDANPLQVLVQLDNGGKPFYTLYVDDEEFSSLTLGKELFARVADRIMSFRQDDQRYPCFITDLQLSDDIKSRLPGGRAQTYHYLLYKQRIETQINRYIQQPDASADREQTGAAPEQ</sequence>
<dbReference type="InterPro" id="IPR000274">
    <property type="entry name" value="Adenylate_cyclase_1"/>
</dbReference>
<dbReference type="Pfam" id="PF01295">
    <property type="entry name" value="Adenylate_cycl"/>
    <property type="match status" value="1"/>
</dbReference>
<dbReference type="InterPro" id="IPR024685">
    <property type="entry name" value="Adenylate_cyclase_1_N"/>
</dbReference>
<evidence type="ECO:0000313" key="2">
    <source>
        <dbReference type="EMBL" id="WLD58310.1"/>
    </source>
</evidence>
<dbReference type="RefSeq" id="WP_304995596.1">
    <property type="nucleotide sequence ID" value="NZ_CP101717.1"/>
</dbReference>
<proteinExistence type="predicted"/>
<dbReference type="Pfam" id="PF12633">
    <property type="entry name" value="Adenyl_cycl_N"/>
    <property type="match status" value="1"/>
</dbReference>
<organism evidence="2">
    <name type="scientific">Salinispirillum sp. LH 10-3-1</name>
    <dbReference type="NCBI Taxonomy" id="2952525"/>
    <lineage>
        <taxon>Bacteria</taxon>
        <taxon>Pseudomonadati</taxon>
        <taxon>Pseudomonadota</taxon>
        <taxon>Gammaproteobacteria</taxon>
        <taxon>Oceanospirillales</taxon>
        <taxon>Saccharospirillaceae</taxon>
        <taxon>Salinispirillum</taxon>
    </lineage>
</organism>
<dbReference type="EMBL" id="CP101717">
    <property type="protein sequence ID" value="WLD58310.1"/>
    <property type="molecule type" value="Genomic_DNA"/>
</dbReference>
<gene>
    <name evidence="2" type="ORF">NFC81_00610</name>
</gene>
<dbReference type="PANTHER" id="PTHR38760">
    <property type="entry name" value="ADENYLATE CYCLASE"/>
    <property type="match status" value="1"/>
</dbReference>
<evidence type="ECO:0000259" key="1">
    <source>
        <dbReference type="Pfam" id="PF12633"/>
    </source>
</evidence>
<dbReference type="GO" id="GO:0006171">
    <property type="term" value="P:cAMP biosynthetic process"/>
    <property type="evidence" value="ECO:0007669"/>
    <property type="project" value="InterPro"/>
</dbReference>
<name>A0AB38YG55_9GAMM</name>
<reference evidence="2" key="1">
    <citation type="submission" date="2022-07" db="EMBL/GenBank/DDBJ databases">
        <title>Complete genome sequence of Salinispirillum sp. LH10-3-1 capable of multiple carbohydrate inversion isolated from a soda lake.</title>
        <authorList>
            <person name="Liu J."/>
            <person name="Zhai Y."/>
            <person name="Zhang H."/>
            <person name="Yang H."/>
            <person name="Qu J."/>
            <person name="Li J."/>
        </authorList>
    </citation>
    <scope>NUCLEOTIDE SEQUENCE</scope>
    <source>
        <strain evidence="2">LH 10-3-1</strain>
    </source>
</reference>
<dbReference type="GO" id="GO:0004016">
    <property type="term" value="F:adenylate cyclase activity"/>
    <property type="evidence" value="ECO:0007669"/>
    <property type="project" value="InterPro"/>
</dbReference>
<feature type="domain" description="Adenylate cyclase class-I N-terminal" evidence="1">
    <location>
        <begin position="27"/>
        <end position="221"/>
    </location>
</feature>
<dbReference type="PIRSF" id="PIRSF001444">
    <property type="entry name" value="Adenylate_cycl"/>
    <property type="match status" value="1"/>
</dbReference>
<protein>
    <submittedName>
        <fullName evidence="2">Class I adenylate cyclase</fullName>
    </submittedName>
</protein>
<dbReference type="AlphaFoldDB" id="A0AB38YG55"/>
<dbReference type="PANTHER" id="PTHR38760:SF1">
    <property type="entry name" value="ADENYLATE CYCLASE"/>
    <property type="match status" value="1"/>
</dbReference>